<dbReference type="PROSITE" id="PS50865">
    <property type="entry name" value="ZF_MYND_2"/>
    <property type="match status" value="1"/>
</dbReference>
<feature type="region of interest" description="Disordered" evidence="5">
    <location>
        <begin position="286"/>
        <end position="338"/>
    </location>
</feature>
<name>A0A8C4ZLD1_GADMO</name>
<feature type="region of interest" description="Disordered" evidence="5">
    <location>
        <begin position="383"/>
        <end position="412"/>
    </location>
</feature>
<dbReference type="GeneID" id="115542823"/>
<dbReference type="SUPFAM" id="SSF144232">
    <property type="entry name" value="HIT/MYND zinc finger-like"/>
    <property type="match status" value="1"/>
</dbReference>
<dbReference type="Proteomes" id="UP000694546">
    <property type="component" value="Chromosome 1"/>
</dbReference>
<evidence type="ECO:0000313" key="8">
    <source>
        <dbReference type="Proteomes" id="UP000694546"/>
    </source>
</evidence>
<dbReference type="SUPFAM" id="SSF48452">
    <property type="entry name" value="TPR-like"/>
    <property type="match status" value="1"/>
</dbReference>
<reference evidence="7" key="1">
    <citation type="submission" date="2019-07" db="EMBL/GenBank/DDBJ databases">
        <authorList>
            <consortium name="Wellcome Sanger Institute Data Sharing"/>
        </authorList>
    </citation>
    <scope>NUCLEOTIDE SEQUENCE [LARGE SCALE GENOMIC DNA]</scope>
</reference>
<dbReference type="GO" id="GO:0008270">
    <property type="term" value="F:zinc ion binding"/>
    <property type="evidence" value="ECO:0007669"/>
    <property type="project" value="UniProtKB-KW"/>
</dbReference>
<keyword evidence="3" id="KW-0862">Zinc</keyword>
<dbReference type="Ensembl" id="ENSGMOT00000017586.2">
    <property type="protein sequence ID" value="ENSGMOP00000017158.2"/>
    <property type="gene ID" value="ENSGMOG00000016006.2"/>
</dbReference>
<protein>
    <recommendedName>
        <fullName evidence="6">MYND-type domain-containing protein</fullName>
    </recommendedName>
</protein>
<dbReference type="AlphaFoldDB" id="A0A8C4ZLD1"/>
<dbReference type="Pfam" id="PF01753">
    <property type="entry name" value="zf-MYND"/>
    <property type="match status" value="1"/>
</dbReference>
<reference evidence="7" key="3">
    <citation type="submission" date="2025-09" db="UniProtKB">
        <authorList>
            <consortium name="Ensembl"/>
        </authorList>
    </citation>
    <scope>IDENTIFICATION</scope>
</reference>
<dbReference type="GeneTree" id="ENSGT00390000004248"/>
<evidence type="ECO:0000256" key="1">
    <source>
        <dbReference type="ARBA" id="ARBA00022723"/>
    </source>
</evidence>
<dbReference type="OrthoDB" id="3174329at2759"/>
<evidence type="ECO:0000313" key="7">
    <source>
        <dbReference type="Ensembl" id="ENSGMOP00000017158.2"/>
    </source>
</evidence>
<dbReference type="OMA" id="VCSKPAY"/>
<accession>A0A8C4ZLD1</accession>
<dbReference type="Gene3D" id="6.10.140.2220">
    <property type="match status" value="1"/>
</dbReference>
<feature type="domain" description="MYND-type" evidence="6">
    <location>
        <begin position="19"/>
        <end position="56"/>
    </location>
</feature>
<evidence type="ECO:0000256" key="5">
    <source>
        <dbReference type="SAM" id="MobiDB-lite"/>
    </source>
</evidence>
<dbReference type="Gene3D" id="1.25.40.10">
    <property type="entry name" value="Tetratricopeptide repeat domain"/>
    <property type="match status" value="1"/>
</dbReference>
<keyword evidence="1" id="KW-0479">Metal-binding</keyword>
<evidence type="ECO:0000256" key="2">
    <source>
        <dbReference type="ARBA" id="ARBA00022771"/>
    </source>
</evidence>
<dbReference type="PANTHER" id="PTHR46533">
    <property type="entry name" value="ZINC FINGER MYND DOMAIN-CONTAINING PROTEIN 12"/>
    <property type="match status" value="1"/>
</dbReference>
<organism evidence="7 8">
    <name type="scientific">Gadus morhua</name>
    <name type="common">Atlantic cod</name>
    <dbReference type="NCBI Taxonomy" id="8049"/>
    <lineage>
        <taxon>Eukaryota</taxon>
        <taxon>Metazoa</taxon>
        <taxon>Chordata</taxon>
        <taxon>Craniata</taxon>
        <taxon>Vertebrata</taxon>
        <taxon>Euteleostomi</taxon>
        <taxon>Actinopterygii</taxon>
        <taxon>Neopterygii</taxon>
        <taxon>Teleostei</taxon>
        <taxon>Neoteleostei</taxon>
        <taxon>Acanthomorphata</taxon>
        <taxon>Zeiogadaria</taxon>
        <taxon>Gadariae</taxon>
        <taxon>Gadiformes</taxon>
        <taxon>Gadoidei</taxon>
        <taxon>Gadidae</taxon>
        <taxon>Gadus</taxon>
    </lineage>
</organism>
<gene>
    <name evidence="7" type="primary">zmynd12</name>
</gene>
<evidence type="ECO:0000256" key="3">
    <source>
        <dbReference type="ARBA" id="ARBA00022833"/>
    </source>
</evidence>
<dbReference type="InterPro" id="IPR011990">
    <property type="entry name" value="TPR-like_helical_dom_sf"/>
</dbReference>
<sequence>MMTSTISPLALPKGTRKQCELCQKPARLQCLQCRVTFYCDPDHQAADWVGIHQEVCPRLAWMRRPAPPLVLQADRDAHHAQARLRMEELLGVCREVARGKLGEGRHQEALPALQLALACGLELYGSGAIPLVPLYLMLGRAYMGLGRLGRARVYLSDAEWSMLQNPGCERVLLHQLHRTLGCLHTSTGDLESALFHLATDVYHATEEFGLDSTVPCGGYFLMAEVFRRQEKKQVARSLYSQVATTWHSHLTRLCEPYLSSGSIPIQPPFDYTQLVESDRMLRSMLALEGEKEEKEKEEKEEKEEEEKEKEKEEEKEEKEEKEEEEEKEEPTSERDNQGVLLNHSLAMLWFLAGDAQQVLELGRMALQGAQQALDHGRAGSIQSMLRLVGSQDPEPMQTQEPSGALGPPDLVP</sequence>
<evidence type="ECO:0000256" key="4">
    <source>
        <dbReference type="PROSITE-ProRule" id="PRU00134"/>
    </source>
</evidence>
<dbReference type="InterPro" id="IPR002893">
    <property type="entry name" value="Znf_MYND"/>
</dbReference>
<reference evidence="7" key="2">
    <citation type="submission" date="2025-08" db="UniProtKB">
        <authorList>
            <consortium name="Ensembl"/>
        </authorList>
    </citation>
    <scope>IDENTIFICATION</scope>
</reference>
<dbReference type="PANTHER" id="PTHR46533:SF1">
    <property type="entry name" value="ZINC FINGER MYND DOMAIN-CONTAINING PROTEIN 12"/>
    <property type="match status" value="1"/>
</dbReference>
<feature type="compositionally biased region" description="Basic and acidic residues" evidence="5">
    <location>
        <begin position="288"/>
        <end position="299"/>
    </location>
</feature>
<dbReference type="InterPro" id="IPR053248">
    <property type="entry name" value="Zinc_finger_MYND_domain"/>
</dbReference>
<dbReference type="RefSeq" id="XP_030211120.1">
    <property type="nucleotide sequence ID" value="XM_030355260.1"/>
</dbReference>
<keyword evidence="8" id="KW-1185">Reference proteome</keyword>
<dbReference type="PROSITE" id="PS01360">
    <property type="entry name" value="ZF_MYND_1"/>
    <property type="match status" value="1"/>
</dbReference>
<keyword evidence="2 4" id="KW-0863">Zinc-finger</keyword>
<proteinExistence type="predicted"/>
<evidence type="ECO:0000259" key="6">
    <source>
        <dbReference type="PROSITE" id="PS50865"/>
    </source>
</evidence>
<feature type="compositionally biased region" description="Acidic residues" evidence="5">
    <location>
        <begin position="300"/>
        <end position="328"/>
    </location>
</feature>